<reference evidence="1" key="1">
    <citation type="submission" date="2021-02" db="EMBL/GenBank/DDBJ databases">
        <title>First Annotated Genome of the Yellow-green Alga Tribonema minus.</title>
        <authorList>
            <person name="Mahan K.M."/>
        </authorList>
    </citation>
    <scope>NUCLEOTIDE SEQUENCE</scope>
    <source>
        <strain evidence="1">UTEX B ZZ1240</strain>
    </source>
</reference>
<name>A0A835Z407_9STRA</name>
<dbReference type="AlphaFoldDB" id="A0A835Z407"/>
<protein>
    <submittedName>
        <fullName evidence="1">Uncharacterized protein</fullName>
    </submittedName>
</protein>
<sequence>MSRVRAWRTTRWTGMLGRDDVPLVLSQQQQHQMPAQRQRWSKSSSSKCRPCCRGVVYYKCDRSKSALSLQVWIASTGMVGHVHGRRWGRNGAQIIKRMPRRFWSRCCRQTLCAWCQRKRNLPRPRHTNVGGIYRDRGAAASIGMRGVYTCCCLQDLLPHVPSCGGRRR</sequence>
<dbReference type="EMBL" id="JAFCMP010000157">
    <property type="protein sequence ID" value="KAG5184610.1"/>
    <property type="molecule type" value="Genomic_DNA"/>
</dbReference>
<dbReference type="Proteomes" id="UP000664859">
    <property type="component" value="Unassembled WGS sequence"/>
</dbReference>
<evidence type="ECO:0000313" key="1">
    <source>
        <dbReference type="EMBL" id="KAG5184610.1"/>
    </source>
</evidence>
<keyword evidence="2" id="KW-1185">Reference proteome</keyword>
<organism evidence="1 2">
    <name type="scientific">Tribonema minus</name>
    <dbReference type="NCBI Taxonomy" id="303371"/>
    <lineage>
        <taxon>Eukaryota</taxon>
        <taxon>Sar</taxon>
        <taxon>Stramenopiles</taxon>
        <taxon>Ochrophyta</taxon>
        <taxon>PX clade</taxon>
        <taxon>Xanthophyceae</taxon>
        <taxon>Tribonematales</taxon>
        <taxon>Tribonemataceae</taxon>
        <taxon>Tribonema</taxon>
    </lineage>
</organism>
<comment type="caution">
    <text evidence="1">The sequence shown here is derived from an EMBL/GenBank/DDBJ whole genome shotgun (WGS) entry which is preliminary data.</text>
</comment>
<proteinExistence type="predicted"/>
<evidence type="ECO:0000313" key="2">
    <source>
        <dbReference type="Proteomes" id="UP000664859"/>
    </source>
</evidence>
<gene>
    <name evidence="1" type="ORF">JKP88DRAFT_219612</name>
</gene>
<accession>A0A835Z407</accession>